<evidence type="ECO:0000313" key="1">
    <source>
        <dbReference type="EMBL" id="EGO26837.1"/>
    </source>
</evidence>
<reference evidence="1" key="1">
    <citation type="submission" date="2011-04" db="EMBL/GenBank/DDBJ databases">
        <title>Evolution of plant cell wall degrading machinery underlies the functional diversity of forest fungi.</title>
        <authorList>
            <consortium name="US DOE Joint Genome Institute (JGI-PGF)"/>
            <person name="Eastwood D.C."/>
            <person name="Floudas D."/>
            <person name="Binder M."/>
            <person name="Majcherczyk A."/>
            <person name="Schneider P."/>
            <person name="Aerts A."/>
            <person name="Asiegbu F.O."/>
            <person name="Baker S.E."/>
            <person name="Barry K."/>
            <person name="Bendiksby M."/>
            <person name="Blumentritt M."/>
            <person name="Coutinho P.M."/>
            <person name="Cullen D."/>
            <person name="Cullen D."/>
            <person name="Gathman A."/>
            <person name="Goodell B."/>
            <person name="Henrissat B."/>
            <person name="Ihrmark K."/>
            <person name="Kauserud H."/>
            <person name="Kohler A."/>
            <person name="LaButti K."/>
            <person name="Lapidus A."/>
            <person name="Lavin J.L."/>
            <person name="Lee Y.-H."/>
            <person name="Lindquist E."/>
            <person name="Lilly W."/>
            <person name="Lucas S."/>
            <person name="Morin E."/>
            <person name="Murat C."/>
            <person name="Oguiza J.A."/>
            <person name="Park J."/>
            <person name="Pisabarro A.G."/>
            <person name="Riley R."/>
            <person name="Rosling A."/>
            <person name="Salamov A."/>
            <person name="Schmidt O."/>
            <person name="Schmutz J."/>
            <person name="Skrede I."/>
            <person name="Stenlid J."/>
            <person name="Wiebenga A."/>
            <person name="Xie X."/>
            <person name="Kues U."/>
            <person name="Hibbett D.S."/>
            <person name="Hoffmeister D."/>
            <person name="Hogberg N."/>
            <person name="Martin F."/>
            <person name="Grigoriev I.V."/>
            <person name="Watkinson S.C."/>
        </authorList>
    </citation>
    <scope>NUCLEOTIDE SEQUENCE</scope>
    <source>
        <strain evidence="1">S7.9</strain>
    </source>
</reference>
<dbReference type="Proteomes" id="UP000008064">
    <property type="component" value="Unassembled WGS sequence"/>
</dbReference>
<proteinExistence type="predicted"/>
<dbReference type="RefSeq" id="XP_007317010.1">
    <property type="nucleotide sequence ID" value="XM_007316948.1"/>
</dbReference>
<dbReference type="KEGG" id="sla:SERLADRAFT_368354"/>
<name>F8NRV1_SERL9</name>
<dbReference type="EMBL" id="GL945432">
    <property type="protein sequence ID" value="EGO26837.1"/>
    <property type="molecule type" value="Genomic_DNA"/>
</dbReference>
<dbReference type="AlphaFoldDB" id="F8NRV1"/>
<dbReference type="HOGENOM" id="CLU_2741601_0_0_1"/>
<organism>
    <name type="scientific">Serpula lacrymans var. lacrymans (strain S7.9)</name>
    <name type="common">Dry rot fungus</name>
    <dbReference type="NCBI Taxonomy" id="578457"/>
    <lineage>
        <taxon>Eukaryota</taxon>
        <taxon>Fungi</taxon>
        <taxon>Dikarya</taxon>
        <taxon>Basidiomycota</taxon>
        <taxon>Agaricomycotina</taxon>
        <taxon>Agaricomycetes</taxon>
        <taxon>Agaricomycetidae</taxon>
        <taxon>Boletales</taxon>
        <taxon>Coniophorineae</taxon>
        <taxon>Serpulaceae</taxon>
        <taxon>Serpula</taxon>
    </lineage>
</organism>
<sequence length="71" mass="8188">MSIRAKIKYIAPSVTSKKCLLQEITDMKDVPAGTPFHIYQEQKKNDFKGRRDDEGFVFQNGERKTAKIGRQ</sequence>
<dbReference type="GeneID" id="18810243"/>
<gene>
    <name evidence="1" type="ORF">SERLADRAFT_368354</name>
</gene>
<protein>
    <submittedName>
        <fullName evidence="1">Uncharacterized protein</fullName>
    </submittedName>
</protein>
<accession>F8NRV1</accession>